<keyword evidence="3" id="KW-1185">Reference proteome</keyword>
<name>A0A916Q8Z5_9FIRM</name>
<evidence type="ECO:0000313" key="2">
    <source>
        <dbReference type="EMBL" id="GFO86532.1"/>
    </source>
</evidence>
<proteinExistence type="predicted"/>
<evidence type="ECO:0000256" key="1">
    <source>
        <dbReference type="SAM" id="Phobius"/>
    </source>
</evidence>
<keyword evidence="1" id="KW-0472">Membrane</keyword>
<dbReference type="AlphaFoldDB" id="A0A916Q8Z5"/>
<keyword evidence="1" id="KW-1133">Transmembrane helix</keyword>
<reference evidence="2" key="1">
    <citation type="submission" date="2020-06" db="EMBL/GenBank/DDBJ databases">
        <title>Characterization of fructooligosaccharide metabolism and fructooligosaccharide-degrading enzymes in human commensal butyrate producers.</title>
        <authorList>
            <person name="Tanno H."/>
            <person name="Fujii T."/>
            <person name="Hirano K."/>
            <person name="Maeno S."/>
            <person name="Tonozuka T."/>
            <person name="Sakamoto M."/>
            <person name="Ohkuma M."/>
            <person name="Tochio T."/>
            <person name="Endo A."/>
        </authorList>
    </citation>
    <scope>NUCLEOTIDE SEQUENCE</scope>
    <source>
        <strain evidence="2">JCM 17466</strain>
    </source>
</reference>
<keyword evidence="1" id="KW-0812">Transmembrane</keyword>
<evidence type="ECO:0000313" key="3">
    <source>
        <dbReference type="Proteomes" id="UP000613208"/>
    </source>
</evidence>
<accession>A0A916Q8Z5</accession>
<dbReference type="Proteomes" id="UP000613208">
    <property type="component" value="Unassembled WGS sequence"/>
</dbReference>
<dbReference type="EMBL" id="BLYI01000067">
    <property type="protein sequence ID" value="GFO86532.1"/>
    <property type="molecule type" value="Genomic_DNA"/>
</dbReference>
<feature type="transmembrane region" description="Helical" evidence="1">
    <location>
        <begin position="6"/>
        <end position="34"/>
    </location>
</feature>
<comment type="caution">
    <text evidence="2">The sequence shown here is derived from an EMBL/GenBank/DDBJ whole genome shotgun (WGS) entry which is preliminary data.</text>
</comment>
<sequence length="102" mass="11891">MIEGSILVMIGTMLAYFADVPLALVLCFIVPGIVMMKEKVDQLKDTMRMQEQKVRYKRDAEMRRLEKAYLEEPEREIAYKEGAVMAYNETLAILRKEKEDGR</sequence>
<organism evidence="2 3">
    <name type="scientific">Anaerostipes butyraticus</name>
    <dbReference type="NCBI Taxonomy" id="645466"/>
    <lineage>
        <taxon>Bacteria</taxon>
        <taxon>Bacillati</taxon>
        <taxon>Bacillota</taxon>
        <taxon>Clostridia</taxon>
        <taxon>Lachnospirales</taxon>
        <taxon>Lachnospiraceae</taxon>
        <taxon>Anaerostipes</taxon>
    </lineage>
</organism>
<protein>
    <submittedName>
        <fullName evidence="2">Uncharacterized protein</fullName>
    </submittedName>
</protein>
<dbReference type="RefSeq" id="WP_201312182.1">
    <property type="nucleotide sequence ID" value="NZ_BLYI01000067.1"/>
</dbReference>
<gene>
    <name evidence="2" type="ORF">ANBU17_28790</name>
</gene>